<dbReference type="InterPro" id="IPR049437">
    <property type="entry name" value="tRNA-synt_1c_C2"/>
</dbReference>
<keyword evidence="9 13" id="KW-0030">Aminoacyl-tRNA synthetase</keyword>
<proteinExistence type="inferred from homology"/>
<dbReference type="RefSeq" id="WP_098074018.1">
    <property type="nucleotide sequence ID" value="NZ_PDEQ01000001.1"/>
</dbReference>
<dbReference type="GO" id="GO:0005524">
    <property type="term" value="F:ATP binding"/>
    <property type="evidence" value="ECO:0007669"/>
    <property type="project" value="UniProtKB-UniRule"/>
</dbReference>
<dbReference type="GO" id="GO:0004819">
    <property type="term" value="F:glutamine-tRNA ligase activity"/>
    <property type="evidence" value="ECO:0007669"/>
    <property type="project" value="UniProtKB-UniRule"/>
</dbReference>
<evidence type="ECO:0000256" key="5">
    <source>
        <dbReference type="ARBA" id="ARBA00022598"/>
    </source>
</evidence>
<feature type="short sequence motif" description="'KMSKS' region" evidence="13">
    <location>
        <begin position="293"/>
        <end position="297"/>
    </location>
</feature>
<comment type="catalytic activity">
    <reaction evidence="13">
        <text>tRNA(Gln) + L-glutamine + ATP = L-glutaminyl-tRNA(Gln) + AMP + diphosphate</text>
        <dbReference type="Rhea" id="RHEA:20121"/>
        <dbReference type="Rhea" id="RHEA-COMP:9662"/>
        <dbReference type="Rhea" id="RHEA-COMP:9681"/>
        <dbReference type="ChEBI" id="CHEBI:30616"/>
        <dbReference type="ChEBI" id="CHEBI:33019"/>
        <dbReference type="ChEBI" id="CHEBI:58359"/>
        <dbReference type="ChEBI" id="CHEBI:78442"/>
        <dbReference type="ChEBI" id="CHEBI:78521"/>
        <dbReference type="ChEBI" id="CHEBI:456215"/>
        <dbReference type="EC" id="6.1.1.18"/>
    </reaction>
</comment>
<dbReference type="FunFam" id="3.40.50.620:FF:000037">
    <property type="entry name" value="Glutamine--tRNA ligase cytoplasmic"/>
    <property type="match status" value="1"/>
</dbReference>
<dbReference type="Pfam" id="PF00749">
    <property type="entry name" value="tRNA-synt_1c"/>
    <property type="match status" value="1"/>
</dbReference>
<evidence type="ECO:0000256" key="1">
    <source>
        <dbReference type="ARBA" id="ARBA00005306"/>
    </source>
</evidence>
<evidence type="ECO:0000256" key="2">
    <source>
        <dbReference type="ARBA" id="ARBA00005594"/>
    </source>
</evidence>
<evidence type="ECO:0000256" key="4">
    <source>
        <dbReference type="ARBA" id="ARBA00022490"/>
    </source>
</evidence>
<keyword evidence="18" id="KW-1185">Reference proteome</keyword>
<evidence type="ECO:0000256" key="11">
    <source>
        <dbReference type="ARBA" id="ARBA00047380"/>
    </source>
</evidence>
<dbReference type="GO" id="GO:0005829">
    <property type="term" value="C:cytosol"/>
    <property type="evidence" value="ECO:0007669"/>
    <property type="project" value="TreeGrafter"/>
</dbReference>
<evidence type="ECO:0000256" key="15">
    <source>
        <dbReference type="SAM" id="MobiDB-lite"/>
    </source>
</evidence>
<feature type="binding site" evidence="13">
    <location>
        <position position="88"/>
    </location>
    <ligand>
        <name>L-glutamine</name>
        <dbReference type="ChEBI" id="CHEBI:58359"/>
    </ligand>
</feature>
<dbReference type="Gene3D" id="2.40.240.10">
    <property type="entry name" value="Ribosomal Protein L25, Chain P"/>
    <property type="match status" value="2"/>
</dbReference>
<evidence type="ECO:0000256" key="9">
    <source>
        <dbReference type="ARBA" id="ARBA00023146"/>
    </source>
</evidence>
<feature type="region of interest" description="Disordered" evidence="15">
    <location>
        <begin position="775"/>
        <end position="794"/>
    </location>
</feature>
<keyword evidence="6 13" id="KW-0547">Nucleotide-binding</keyword>
<keyword evidence="4 13" id="KW-0963">Cytoplasm</keyword>
<feature type="domain" description="Asn/Gln amidotransferase" evidence="16">
    <location>
        <begin position="647"/>
        <end position="792"/>
    </location>
</feature>
<dbReference type="InterPro" id="IPR018027">
    <property type="entry name" value="Asn/Gln_amidotransferase"/>
</dbReference>
<dbReference type="Gene3D" id="3.40.50.620">
    <property type="entry name" value="HUPs"/>
    <property type="match status" value="1"/>
</dbReference>
<dbReference type="GO" id="GO:0050566">
    <property type="term" value="F:asparaginyl-tRNA synthase (glutamine-hydrolyzing) activity"/>
    <property type="evidence" value="ECO:0007669"/>
    <property type="project" value="RHEA"/>
</dbReference>
<reference evidence="17 18" key="1">
    <citation type="submission" date="2017-10" db="EMBL/GenBank/DDBJ databases">
        <title>Draft genome of Longibacter Salinarum.</title>
        <authorList>
            <person name="Goh K.M."/>
            <person name="Shamsir M.S."/>
            <person name="Lim S.W."/>
        </authorList>
    </citation>
    <scope>NUCLEOTIDE SEQUENCE [LARGE SCALE GENOMIC DNA]</scope>
    <source>
        <strain evidence="17 18">KCTC 52045</strain>
    </source>
</reference>
<dbReference type="FunFam" id="1.10.1160.10:FF:000001">
    <property type="entry name" value="Glutamine--tRNA ligase"/>
    <property type="match status" value="1"/>
</dbReference>
<dbReference type="NCBIfam" id="TIGR00440">
    <property type="entry name" value="glnS"/>
    <property type="match status" value="1"/>
</dbReference>
<evidence type="ECO:0000256" key="7">
    <source>
        <dbReference type="ARBA" id="ARBA00022840"/>
    </source>
</evidence>
<feature type="binding site" evidence="13">
    <location>
        <begin position="286"/>
        <end position="287"/>
    </location>
    <ligand>
        <name>ATP</name>
        <dbReference type="ChEBI" id="CHEBI:30616"/>
    </ligand>
</feature>
<evidence type="ECO:0000313" key="18">
    <source>
        <dbReference type="Proteomes" id="UP000220102"/>
    </source>
</evidence>
<dbReference type="InterPro" id="IPR001412">
    <property type="entry name" value="aa-tRNA-synth_I_CS"/>
</dbReference>
<evidence type="ECO:0000259" key="16">
    <source>
        <dbReference type="SMART" id="SM00845"/>
    </source>
</evidence>
<dbReference type="InterPro" id="IPR020056">
    <property type="entry name" value="Rbsml_bL25/Gln-tRNA_synth_N"/>
</dbReference>
<dbReference type="GO" id="GO:0050567">
    <property type="term" value="F:glutaminyl-tRNA synthase (glutamine-hydrolyzing) activity"/>
    <property type="evidence" value="ECO:0007669"/>
    <property type="project" value="RHEA"/>
</dbReference>
<dbReference type="Pfam" id="PF03950">
    <property type="entry name" value="tRNA-synt_1c_C"/>
    <property type="match status" value="1"/>
</dbReference>
<dbReference type="EMBL" id="PDEQ01000001">
    <property type="protein sequence ID" value="PEN15119.1"/>
    <property type="molecule type" value="Genomic_DNA"/>
</dbReference>
<keyword evidence="5 13" id="KW-0436">Ligase</keyword>
<dbReference type="Gene3D" id="1.10.1160.10">
    <property type="entry name" value="Glutamyl-trna Synthetase, Domain 2"/>
    <property type="match status" value="1"/>
</dbReference>
<feature type="compositionally biased region" description="Pro residues" evidence="15">
    <location>
        <begin position="1"/>
        <end position="11"/>
    </location>
</feature>
<evidence type="ECO:0000256" key="13">
    <source>
        <dbReference type="HAMAP-Rule" id="MF_00126"/>
    </source>
</evidence>
<evidence type="ECO:0000256" key="8">
    <source>
        <dbReference type="ARBA" id="ARBA00022917"/>
    </source>
</evidence>
<comment type="subunit">
    <text evidence="3">Heterotrimer of A, B and C subunits.</text>
</comment>
<feature type="binding site" evidence="13">
    <location>
        <position position="252"/>
    </location>
    <ligand>
        <name>ATP</name>
        <dbReference type="ChEBI" id="CHEBI:30616"/>
    </ligand>
</feature>
<dbReference type="NCBIfam" id="NF011291">
    <property type="entry name" value="PRK14703.1"/>
    <property type="match status" value="1"/>
</dbReference>
<comment type="similarity">
    <text evidence="1">Belongs to the GatB/GatE family. GatB subfamily.</text>
</comment>
<comment type="catalytic activity">
    <reaction evidence="11">
        <text>L-aspartyl-tRNA(Asn) + L-glutamine + ATP + H2O = L-asparaginyl-tRNA(Asn) + L-glutamate + ADP + phosphate + 2 H(+)</text>
        <dbReference type="Rhea" id="RHEA:14513"/>
        <dbReference type="Rhea" id="RHEA-COMP:9674"/>
        <dbReference type="Rhea" id="RHEA-COMP:9677"/>
        <dbReference type="ChEBI" id="CHEBI:15377"/>
        <dbReference type="ChEBI" id="CHEBI:15378"/>
        <dbReference type="ChEBI" id="CHEBI:29985"/>
        <dbReference type="ChEBI" id="CHEBI:30616"/>
        <dbReference type="ChEBI" id="CHEBI:43474"/>
        <dbReference type="ChEBI" id="CHEBI:58359"/>
        <dbReference type="ChEBI" id="CHEBI:78515"/>
        <dbReference type="ChEBI" id="CHEBI:78516"/>
        <dbReference type="ChEBI" id="CHEBI:456216"/>
    </reaction>
</comment>
<dbReference type="SMART" id="SM00845">
    <property type="entry name" value="GatB_Yqey"/>
    <property type="match status" value="1"/>
</dbReference>
<dbReference type="InterPro" id="IPR020058">
    <property type="entry name" value="Glu/Gln-tRNA-synth_Ib_cat-dom"/>
</dbReference>
<dbReference type="Gene3D" id="3.90.800.10">
    <property type="entry name" value="Glutamyl-tRNA Synthetase, Domain 3"/>
    <property type="match status" value="1"/>
</dbReference>
<dbReference type="InterPro" id="IPR014729">
    <property type="entry name" value="Rossmann-like_a/b/a_fold"/>
</dbReference>
<accession>A0A2A8D2E4</accession>
<feature type="binding site" evidence="13">
    <location>
        <position position="233"/>
    </location>
    <ligand>
        <name>L-glutamine</name>
        <dbReference type="ChEBI" id="CHEBI:58359"/>
    </ligand>
</feature>
<dbReference type="OrthoDB" id="9801560at2"/>
<keyword evidence="7 13" id="KW-0067">ATP-binding</keyword>
<dbReference type="FunFam" id="3.90.800.10:FF:000001">
    <property type="entry name" value="Glutamine--tRNA ligase"/>
    <property type="match status" value="1"/>
</dbReference>
<dbReference type="Gene3D" id="1.10.10.410">
    <property type="match status" value="1"/>
</dbReference>
<dbReference type="InterPro" id="IPR011035">
    <property type="entry name" value="Ribosomal_bL25/Gln-tRNA_synth"/>
</dbReference>
<feature type="region of interest" description="Disordered" evidence="15">
    <location>
        <begin position="585"/>
        <end position="611"/>
    </location>
</feature>
<comment type="subcellular location">
    <subcellularLocation>
        <location evidence="13">Cytoplasm</location>
    </subcellularLocation>
</comment>
<protein>
    <recommendedName>
        <fullName evidence="13">Glutamine--tRNA ligase</fullName>
        <ecNumber evidence="13">6.1.1.18</ecNumber>
    </recommendedName>
    <alternativeName>
        <fullName evidence="13">Glutaminyl-tRNA synthetase</fullName>
        <shortName evidence="13">GlnRS</shortName>
    </alternativeName>
</protein>
<evidence type="ECO:0000256" key="6">
    <source>
        <dbReference type="ARBA" id="ARBA00022741"/>
    </source>
</evidence>
<gene>
    <name evidence="13" type="primary">glnS</name>
    <name evidence="17" type="ORF">CRI94_02185</name>
</gene>
<evidence type="ECO:0000256" key="3">
    <source>
        <dbReference type="ARBA" id="ARBA00011123"/>
    </source>
</evidence>
<comment type="caution">
    <text evidence="17">The sequence shown here is derived from an EMBL/GenBank/DDBJ whole genome shotgun (WGS) entry which is preliminary data.</text>
</comment>
<keyword evidence="8 13" id="KW-0648">Protein biosynthesis</keyword>
<dbReference type="InterPro" id="IPR003789">
    <property type="entry name" value="Asn/Gln_tRNA_amidoTrase-B-like"/>
</dbReference>
<dbReference type="PANTHER" id="PTHR43097:SF5">
    <property type="entry name" value="GLUTAMATE--TRNA LIGASE"/>
    <property type="match status" value="1"/>
</dbReference>
<comment type="subunit">
    <text evidence="13">Monomer.</text>
</comment>
<feature type="binding site" evidence="13">
    <location>
        <begin position="294"/>
        <end position="296"/>
    </location>
    <ligand>
        <name>ATP</name>
        <dbReference type="ChEBI" id="CHEBI:30616"/>
    </ligand>
</feature>
<feature type="short sequence motif" description="'HIGH' region" evidence="13">
    <location>
        <begin position="51"/>
        <end position="61"/>
    </location>
</feature>
<feature type="region of interest" description="Disordered" evidence="15">
    <location>
        <begin position="1"/>
        <end position="23"/>
    </location>
</feature>
<comment type="function">
    <text evidence="10">Allows the formation of correctly charged Asn-tRNA(Asn) or Gln-tRNA(Gln) through the transamidation of misacylated Asp-tRNA(Asn) or Glu-tRNA(Gln) in organisms which lack either or both of asparaginyl-tRNA or glutaminyl-tRNA synthetases. The reaction takes place in the presence of glutamine and ATP through an activated phospho-Asp-tRNA(Asn) or phospho-Glu-tRNA(Gln).</text>
</comment>
<dbReference type="HAMAP" id="MF_00126">
    <property type="entry name" value="Gln_tRNA_synth"/>
    <property type="match status" value="1"/>
</dbReference>
<dbReference type="InterPro" id="IPR020059">
    <property type="entry name" value="Glu/Gln-tRNA-synth_Ib_codon-bd"/>
</dbReference>
<evidence type="ECO:0000313" key="17">
    <source>
        <dbReference type="EMBL" id="PEN15119.1"/>
    </source>
</evidence>
<dbReference type="EC" id="6.1.1.18" evidence="13"/>
<dbReference type="PROSITE" id="PS00178">
    <property type="entry name" value="AA_TRNA_LIGASE_I"/>
    <property type="match status" value="1"/>
</dbReference>
<dbReference type="GO" id="GO:0006424">
    <property type="term" value="P:glutamyl-tRNA aminoacylation"/>
    <property type="evidence" value="ECO:0007669"/>
    <property type="project" value="UniProtKB-UniRule"/>
</dbReference>
<dbReference type="AlphaFoldDB" id="A0A2A8D2E4"/>
<sequence>MFSHPFPPTVPPAVTDSNAPSSEHSNFIRDIIDEDLKTGRHGDRVATRFPPEPNGYLHIGHAKSIVLNFGIKQDYADRADTQCHLRFDDTNPETESMEYVESIKDAVRWLGYDWDDHLYHASDYFEQFYDFAVVLIEKGLAYVDSLDETEIRKYRGTVNKPGRPSPYRDRSVEENLDLFRRMRDGEFENGEHVLRAKIDMASPHMIMRDPLLFRIKHAHHYRRGDEWCIYPMYDFAHPLEDAIENITHSLCTLEFDNNRRVYDWVLENCLEPDKVDDRPHQHEFARLNITYTVMSKRKLLQLVEEGRVNGWDDPRLPTIFGMRRRGITPDAIVSFCEDVGVTRSESRVEIAQFEHAIRDDLNEKAPRVMAVLDPLKVVITNVDDTLEPLEANHWPRDIDRDEMRSVPFSNEIYIERDDFREDPPSDFIRLAPGREVRLRSGYFFTCEDVIHNENGDITEIRGTIDPETRDGTAPDGRSPRGTIHWVSARHAVPFEARLYDRLFDVPAPDDGEEDFHAHLNDDSLIVKKGFVEPSVRDFDADQRFQFERNGYFWQDPEDSSDEALVFNQIVPLRDTWTEDEDTVDLEKKRREKEEQKRRNRERSIANKKDPAETLDDDARALFLTYRDEYGVSPEDAAIIAGRDDLAALFTDVVNRGSKPQLAANWIVNELLGLTKGAVVTDLPFDASDFASLLDLIANDQVSSSGGRTVLEILVDRGGAPEAIVDREGLRQIDDTEKLRLVVQSVVDDHPDEADRYRNGKKGLVGFFMGQVMQRTKGSANPEKARELVQEELGD</sequence>
<comment type="catalytic activity">
    <reaction evidence="12">
        <text>L-glutamyl-tRNA(Gln) + L-glutamine + ATP + H2O = L-glutaminyl-tRNA(Gln) + L-glutamate + ADP + phosphate + H(+)</text>
        <dbReference type="Rhea" id="RHEA:17521"/>
        <dbReference type="Rhea" id="RHEA-COMP:9681"/>
        <dbReference type="Rhea" id="RHEA-COMP:9684"/>
        <dbReference type="ChEBI" id="CHEBI:15377"/>
        <dbReference type="ChEBI" id="CHEBI:15378"/>
        <dbReference type="ChEBI" id="CHEBI:29985"/>
        <dbReference type="ChEBI" id="CHEBI:30616"/>
        <dbReference type="ChEBI" id="CHEBI:43474"/>
        <dbReference type="ChEBI" id="CHEBI:58359"/>
        <dbReference type="ChEBI" id="CHEBI:78520"/>
        <dbReference type="ChEBI" id="CHEBI:78521"/>
        <dbReference type="ChEBI" id="CHEBI:456216"/>
    </reaction>
</comment>
<comment type="similarity">
    <text evidence="2 13 14">Belongs to the class-I aminoacyl-tRNA synthetase family.</text>
</comment>
<dbReference type="SUPFAM" id="SSF89095">
    <property type="entry name" value="GatB/YqeY motif"/>
    <property type="match status" value="1"/>
</dbReference>
<evidence type="ECO:0000256" key="10">
    <source>
        <dbReference type="ARBA" id="ARBA00024799"/>
    </source>
</evidence>
<dbReference type="InterPro" id="IPR023168">
    <property type="entry name" value="GatB_Yqey_C_2"/>
</dbReference>
<dbReference type="InterPro" id="IPR022861">
    <property type="entry name" value="Gln_tRNA_ligase_bac"/>
</dbReference>
<evidence type="ECO:0000256" key="12">
    <source>
        <dbReference type="ARBA" id="ARBA00047913"/>
    </source>
</evidence>
<feature type="binding site" evidence="13">
    <location>
        <begin position="58"/>
        <end position="64"/>
    </location>
    <ligand>
        <name>ATP</name>
        <dbReference type="ChEBI" id="CHEBI:30616"/>
    </ligand>
</feature>
<dbReference type="Pfam" id="PF02637">
    <property type="entry name" value="GatB_Yqey"/>
    <property type="match status" value="1"/>
</dbReference>
<dbReference type="InterPro" id="IPR004514">
    <property type="entry name" value="Gln-tRNA-synth"/>
</dbReference>
<name>A0A2A8D2E4_9BACT</name>
<dbReference type="FunFam" id="1.10.10.410:FF:000001">
    <property type="entry name" value="Aspartyl/glutamyl-tRNA(Asn/Gln) amidotransferase subunit B"/>
    <property type="match status" value="1"/>
</dbReference>
<dbReference type="SUPFAM" id="SSF52374">
    <property type="entry name" value="Nucleotidylyl transferase"/>
    <property type="match status" value="1"/>
</dbReference>
<dbReference type="Pfam" id="PF20974">
    <property type="entry name" value="tRNA-synt_1c_C2"/>
    <property type="match status" value="1"/>
</dbReference>
<dbReference type="PANTHER" id="PTHR43097">
    <property type="entry name" value="GLUTAMINE-TRNA LIGASE"/>
    <property type="match status" value="1"/>
</dbReference>
<comment type="caution">
    <text evidence="13">Lacks conserved residue(s) required for the propagation of feature annotation.</text>
</comment>
<feature type="binding site" evidence="13">
    <location>
        <begin position="52"/>
        <end position="54"/>
    </location>
    <ligand>
        <name>ATP</name>
        <dbReference type="ChEBI" id="CHEBI:30616"/>
    </ligand>
</feature>
<evidence type="ECO:0000256" key="14">
    <source>
        <dbReference type="RuleBase" id="RU363037"/>
    </source>
</evidence>
<dbReference type="InterPro" id="IPR050132">
    <property type="entry name" value="Gln/Glu-tRNA_Ligase"/>
</dbReference>
<organism evidence="17 18">
    <name type="scientific">Longibacter salinarum</name>
    <dbReference type="NCBI Taxonomy" id="1850348"/>
    <lineage>
        <taxon>Bacteria</taxon>
        <taxon>Pseudomonadati</taxon>
        <taxon>Rhodothermota</taxon>
        <taxon>Rhodothermia</taxon>
        <taxon>Rhodothermales</taxon>
        <taxon>Salisaetaceae</taxon>
        <taxon>Longibacter</taxon>
    </lineage>
</organism>
<dbReference type="SUPFAM" id="SSF50715">
    <property type="entry name" value="Ribosomal protein L25-like"/>
    <property type="match status" value="1"/>
</dbReference>
<dbReference type="Proteomes" id="UP000220102">
    <property type="component" value="Unassembled WGS sequence"/>
</dbReference>
<dbReference type="InterPro" id="IPR020061">
    <property type="entry name" value="Glu_tRNA_lig_a-bdl"/>
</dbReference>
<dbReference type="GO" id="GO:0006425">
    <property type="term" value="P:glutaminyl-tRNA aminoacylation"/>
    <property type="evidence" value="ECO:0007669"/>
    <property type="project" value="UniProtKB-UniRule"/>
</dbReference>